<dbReference type="Proteomes" id="UP000694620">
    <property type="component" value="Chromosome 8"/>
</dbReference>
<gene>
    <name evidence="7" type="primary">NIFK</name>
    <name evidence="7" type="synonym">nifk</name>
</gene>
<evidence type="ECO:0000256" key="2">
    <source>
        <dbReference type="ARBA" id="ARBA00022884"/>
    </source>
</evidence>
<comment type="subcellular location">
    <subcellularLocation>
        <location evidence="1">Nucleus</location>
        <location evidence="1">Nucleolus</location>
    </subcellularLocation>
</comment>
<dbReference type="InterPro" id="IPR000504">
    <property type="entry name" value="RRM_dom"/>
</dbReference>
<dbReference type="CDD" id="cd12307">
    <property type="entry name" value="RRM_NIFK_like"/>
    <property type="match status" value="1"/>
</dbReference>
<dbReference type="GeneTree" id="ENSGT00390000011515"/>
<evidence type="ECO:0000256" key="5">
    <source>
        <dbReference type="SAM" id="MobiDB-lite"/>
    </source>
</evidence>
<dbReference type="GO" id="GO:0005730">
    <property type="term" value="C:nucleolus"/>
    <property type="evidence" value="ECO:0007669"/>
    <property type="project" value="UniProtKB-SubCell"/>
</dbReference>
<reference evidence="7" key="3">
    <citation type="submission" date="2025-09" db="UniProtKB">
        <authorList>
            <consortium name="Ensembl"/>
        </authorList>
    </citation>
    <scope>IDENTIFICATION</scope>
</reference>
<dbReference type="PROSITE" id="PS50102">
    <property type="entry name" value="RRM"/>
    <property type="match status" value="1"/>
</dbReference>
<keyword evidence="2 4" id="KW-0694">RNA-binding</keyword>
<feature type="domain" description="RRM" evidence="6">
    <location>
        <begin position="46"/>
        <end position="124"/>
    </location>
</feature>
<dbReference type="Gene3D" id="3.30.70.330">
    <property type="match status" value="1"/>
</dbReference>
<keyword evidence="3" id="KW-0539">Nucleus</keyword>
<dbReference type="SUPFAM" id="SSF54928">
    <property type="entry name" value="RNA-binding domain, RBD"/>
    <property type="match status" value="1"/>
</dbReference>
<accession>A0A8C4XED1</accession>
<protein>
    <submittedName>
        <fullName evidence="7">Nucleolar protein interacting with the FHA domain of MKI67</fullName>
    </submittedName>
</protein>
<feature type="compositionally biased region" description="Acidic residues" evidence="5">
    <location>
        <begin position="230"/>
        <end position="240"/>
    </location>
</feature>
<evidence type="ECO:0000313" key="7">
    <source>
        <dbReference type="Ensembl" id="ENSECRP00000024726.1"/>
    </source>
</evidence>
<organism evidence="7 8">
    <name type="scientific">Erpetoichthys calabaricus</name>
    <name type="common">Rope fish</name>
    <name type="synonym">Calamoichthys calabaricus</name>
    <dbReference type="NCBI Taxonomy" id="27687"/>
    <lineage>
        <taxon>Eukaryota</taxon>
        <taxon>Metazoa</taxon>
        <taxon>Chordata</taxon>
        <taxon>Craniata</taxon>
        <taxon>Vertebrata</taxon>
        <taxon>Euteleostomi</taxon>
        <taxon>Actinopterygii</taxon>
        <taxon>Polypteriformes</taxon>
        <taxon>Polypteridae</taxon>
        <taxon>Erpetoichthys</taxon>
    </lineage>
</organism>
<feature type="compositionally biased region" description="Polar residues" evidence="5">
    <location>
        <begin position="202"/>
        <end position="216"/>
    </location>
</feature>
<dbReference type="InterPro" id="IPR021043">
    <property type="entry name" value="NIFK_FHA_Ki67-binding"/>
</dbReference>
<dbReference type="Ensembl" id="ENSECRT00000025263.1">
    <property type="protein sequence ID" value="ENSECRP00000024726.1"/>
    <property type="gene ID" value="ENSECRG00000016758.1"/>
</dbReference>
<evidence type="ECO:0000256" key="3">
    <source>
        <dbReference type="ARBA" id="ARBA00023242"/>
    </source>
</evidence>
<dbReference type="Pfam" id="PF12196">
    <property type="entry name" value="hNIFK_binding"/>
    <property type="match status" value="1"/>
</dbReference>
<evidence type="ECO:0000259" key="6">
    <source>
        <dbReference type="PROSITE" id="PS50102"/>
    </source>
</evidence>
<evidence type="ECO:0000256" key="4">
    <source>
        <dbReference type="PROSITE-ProRule" id="PRU00176"/>
    </source>
</evidence>
<dbReference type="GO" id="GO:0003723">
    <property type="term" value="F:RNA binding"/>
    <property type="evidence" value="ECO:0007669"/>
    <property type="project" value="UniProtKB-UniRule"/>
</dbReference>
<name>A0A8C4XED1_ERPCA</name>
<dbReference type="Pfam" id="PF00076">
    <property type="entry name" value="RRM_1"/>
    <property type="match status" value="1"/>
</dbReference>
<dbReference type="PANTHER" id="PTHR46754">
    <property type="entry name" value="MKI67 FHA DOMAIN-INTERACTING NUCLEOLAR PHOSPHOPROTEIN"/>
    <property type="match status" value="1"/>
</dbReference>
<dbReference type="InterPro" id="IPR035979">
    <property type="entry name" value="RBD_domain_sf"/>
</dbReference>
<sequence>MAVKEEGPVSAPKNLLSLNPEEEFEFQQKVRNIKSQSKKHEKLTPGVICLRRIPQGFYEKEIREYFSQFGKVVRLRLSRSKKTGRSKGYAFLEFECDEVAKIVADTMNNYLIGERLLKCNVIPPEKVHPTLFKGCNTIFKKPSLPAVSRYNKVRTAEQNSKMTKKLLQKEHQKRKRLAGKGIDYDFPGFAEQIPEKKKPETEQNTSVNSEDTTPLCTPSVLERRKSMVIENDDSDEDDEIIINYPAQKKLKGEAKKAR</sequence>
<evidence type="ECO:0000313" key="8">
    <source>
        <dbReference type="Proteomes" id="UP000694620"/>
    </source>
</evidence>
<dbReference type="InterPro" id="IPR012677">
    <property type="entry name" value="Nucleotide-bd_a/b_plait_sf"/>
</dbReference>
<dbReference type="SMART" id="SM00360">
    <property type="entry name" value="RRM"/>
    <property type="match status" value="1"/>
</dbReference>
<keyword evidence="8" id="KW-1185">Reference proteome</keyword>
<reference evidence="7" key="1">
    <citation type="submission" date="2021-06" db="EMBL/GenBank/DDBJ databases">
        <authorList>
            <consortium name="Wellcome Sanger Institute Data Sharing"/>
        </authorList>
    </citation>
    <scope>NUCLEOTIDE SEQUENCE [LARGE SCALE GENOMIC DNA]</scope>
</reference>
<dbReference type="AlphaFoldDB" id="A0A8C4XED1"/>
<feature type="region of interest" description="Disordered" evidence="5">
    <location>
        <begin position="190"/>
        <end position="258"/>
    </location>
</feature>
<reference evidence="7" key="2">
    <citation type="submission" date="2025-08" db="UniProtKB">
        <authorList>
            <consortium name="Ensembl"/>
        </authorList>
    </citation>
    <scope>IDENTIFICATION</scope>
</reference>
<evidence type="ECO:0000256" key="1">
    <source>
        <dbReference type="ARBA" id="ARBA00004604"/>
    </source>
</evidence>
<proteinExistence type="predicted"/>